<sequence length="50" mass="5726">MSLGTVNKKSASLNMTFTKMKENFKMEKYVSTFLLSAAARNRCFLDSEVR</sequence>
<protein>
    <submittedName>
        <fullName evidence="1">Uncharacterized protein</fullName>
    </submittedName>
</protein>
<dbReference type="KEGG" id="atx:GCD22_03611"/>
<dbReference type="Proteomes" id="UP000363590">
    <property type="component" value="Chromosome"/>
</dbReference>
<evidence type="ECO:0000313" key="2">
    <source>
        <dbReference type="Proteomes" id="UP000363590"/>
    </source>
</evidence>
<organism evidence="1 2">
    <name type="scientific">Acidithiobacillus thiooxidans ATCC 19377</name>
    <dbReference type="NCBI Taxonomy" id="637390"/>
    <lineage>
        <taxon>Bacteria</taxon>
        <taxon>Pseudomonadati</taxon>
        <taxon>Pseudomonadota</taxon>
        <taxon>Acidithiobacillia</taxon>
        <taxon>Acidithiobacillales</taxon>
        <taxon>Acidithiobacillaceae</taxon>
        <taxon>Acidithiobacillus</taxon>
    </lineage>
</organism>
<accession>A0A5P9XVN8</accession>
<dbReference type="EMBL" id="CP045571">
    <property type="protein sequence ID" value="QFX97650.1"/>
    <property type="molecule type" value="Genomic_DNA"/>
</dbReference>
<proteinExistence type="predicted"/>
<name>A0A5P9XVN8_ACITH</name>
<gene>
    <name evidence="1" type="ORF">GCD22_03611</name>
</gene>
<reference evidence="1 2" key="1">
    <citation type="submission" date="2019-10" db="EMBL/GenBank/DDBJ databases">
        <authorList>
            <person name="Wang R."/>
        </authorList>
    </citation>
    <scope>NUCLEOTIDE SEQUENCE [LARGE SCALE GENOMIC DNA]</scope>
    <source>
        <strain evidence="1 2">ATCC 19377</strain>
    </source>
</reference>
<evidence type="ECO:0000313" key="1">
    <source>
        <dbReference type="EMBL" id="QFX97650.1"/>
    </source>
</evidence>
<dbReference type="AlphaFoldDB" id="A0A5P9XVN8"/>